<dbReference type="OrthoDB" id="28322at2759"/>
<evidence type="ECO:0000256" key="2">
    <source>
        <dbReference type="ARBA" id="ARBA00022729"/>
    </source>
</evidence>
<evidence type="ECO:0000256" key="3">
    <source>
        <dbReference type="ARBA" id="ARBA00022824"/>
    </source>
</evidence>
<organism evidence="9 10">
    <name type="scientific">Smittium megazygosporum</name>
    <dbReference type="NCBI Taxonomy" id="133381"/>
    <lineage>
        <taxon>Eukaryota</taxon>
        <taxon>Fungi</taxon>
        <taxon>Fungi incertae sedis</taxon>
        <taxon>Zoopagomycota</taxon>
        <taxon>Kickxellomycotina</taxon>
        <taxon>Harpellomycetes</taxon>
        <taxon>Harpellales</taxon>
        <taxon>Legeriomycetaceae</taxon>
        <taxon>Smittium</taxon>
    </lineage>
</organism>
<evidence type="ECO:0000259" key="8">
    <source>
        <dbReference type="PROSITE" id="PS51914"/>
    </source>
</evidence>
<dbReference type="Gene3D" id="2.70.130.10">
    <property type="entry name" value="Mannose-6-phosphate receptor binding domain"/>
    <property type="match status" value="1"/>
</dbReference>
<evidence type="ECO:0000256" key="5">
    <source>
        <dbReference type="SAM" id="Coils"/>
    </source>
</evidence>
<dbReference type="AlphaFoldDB" id="A0A2T9ZD73"/>
<dbReference type="PANTHER" id="PTHR12630:SF1">
    <property type="entry name" value="GLUCOSIDASE 2 SUBUNIT BETA"/>
    <property type="match status" value="1"/>
</dbReference>
<keyword evidence="2 7" id="KW-0732">Signal</keyword>
<protein>
    <recommendedName>
        <fullName evidence="1">Glucosidase 2 subunit beta</fullName>
    </recommendedName>
</protein>
<dbReference type="Pfam" id="PF13015">
    <property type="entry name" value="PRKCSH_1"/>
    <property type="match status" value="1"/>
</dbReference>
<dbReference type="InterPro" id="IPR028146">
    <property type="entry name" value="PRKCSH_N"/>
</dbReference>
<evidence type="ECO:0000256" key="6">
    <source>
        <dbReference type="SAM" id="MobiDB-lite"/>
    </source>
</evidence>
<dbReference type="Pfam" id="PF12999">
    <property type="entry name" value="PRKCSH-like"/>
    <property type="match status" value="1"/>
</dbReference>
<feature type="signal peptide" evidence="7">
    <location>
        <begin position="1"/>
        <end position="19"/>
    </location>
</feature>
<sequence length="653" mass="73847">MLFQKTSLLLFCALGAISAKQIPKNEDGTLRGVAPEDLKKYEPDQDGMFACFDGKKKIPFDRVNDDYCDCEDGSDEPGTAACANGKFYCKNVGFKPAYIDSAKVNDGICDEECCDGSDEWETGVKCENICEKLGEESRKLEIERNANRLKGGLIKEFLKIKAQKIFAGYAKDLEEIRAERAKLEPELNELEAKVEKLKLQEQEIKDKHQLRSGKQKKAEDNALKAAISLRRLYLQLKSNYEIRLATIIKLLKEVESNHNPEFDDPAVKEALKLYKRKLRNSDQVRIFSEFDILANEDDEASQNLKKETEKSDEANFQSCEQAYQIYKGFKAQFQPDYEDMYKIIADLEKNYNRNLHDLAIKSATSEFVSLSEKWLQEDEPLKKDQKESSKWETTVEKYKNEISKENSGAATNEEYSDEEKKVVNDLNTANIDLGALRTKNADFDNRLSSISEITDADLGPEKVFLAIRNECIGFNAAEYVYEVCFLGSASQVADKDNSRIALGKFKEYGVQDAPSGKTTNYNKHLFLNGQHCWNGPERSAHLTFECGSNSTILTVTEPEKCEYHMKATSPAVCPDLSSEDLAIAKKLYGAELEKIFGPLSQLDKEKEPSKSSKEEQPSAQHEEPTKSPKEEQPPAQNEEPKQPEKPAVARDEL</sequence>
<dbReference type="SUPFAM" id="SSF50911">
    <property type="entry name" value="Mannose 6-phosphate receptor domain"/>
    <property type="match status" value="1"/>
</dbReference>
<feature type="compositionally biased region" description="Basic and acidic residues" evidence="6">
    <location>
        <begin position="602"/>
        <end position="653"/>
    </location>
</feature>
<reference evidence="9 10" key="1">
    <citation type="journal article" date="2018" name="MBio">
        <title>Comparative Genomics Reveals the Core Gene Toolbox for the Fungus-Insect Symbiosis.</title>
        <authorList>
            <person name="Wang Y."/>
            <person name="Stata M."/>
            <person name="Wang W."/>
            <person name="Stajich J.E."/>
            <person name="White M.M."/>
            <person name="Moncalvo J.M."/>
        </authorList>
    </citation>
    <scope>NUCLEOTIDE SEQUENCE [LARGE SCALE GENOMIC DNA]</scope>
    <source>
        <strain evidence="9 10">SC-DP-2</strain>
    </source>
</reference>
<dbReference type="STRING" id="133381.A0A2T9ZD73"/>
<dbReference type="EMBL" id="MBFS01000425">
    <property type="protein sequence ID" value="PVV02539.1"/>
    <property type="molecule type" value="Genomic_DNA"/>
</dbReference>
<dbReference type="Proteomes" id="UP000245609">
    <property type="component" value="Unassembled WGS sequence"/>
</dbReference>
<evidence type="ECO:0000313" key="9">
    <source>
        <dbReference type="EMBL" id="PVV02539.1"/>
    </source>
</evidence>
<dbReference type="InterPro" id="IPR009011">
    <property type="entry name" value="Man6P_isomerase_rcpt-bd_dom_sf"/>
</dbReference>
<comment type="caution">
    <text evidence="9">The sequence shown here is derived from an EMBL/GenBank/DDBJ whole genome shotgun (WGS) entry which is preliminary data.</text>
</comment>
<dbReference type="GO" id="GO:0017177">
    <property type="term" value="C:glucosidase II complex"/>
    <property type="evidence" value="ECO:0007669"/>
    <property type="project" value="TreeGrafter"/>
</dbReference>
<keyword evidence="5" id="KW-0175">Coiled coil</keyword>
<keyword evidence="4" id="KW-1015">Disulfide bond</keyword>
<feature type="region of interest" description="Disordered" evidence="6">
    <location>
        <begin position="599"/>
        <end position="653"/>
    </location>
</feature>
<dbReference type="InterPro" id="IPR039794">
    <property type="entry name" value="Gtb1-like"/>
</dbReference>
<evidence type="ECO:0000256" key="1">
    <source>
        <dbReference type="ARBA" id="ARBA00022387"/>
    </source>
</evidence>
<dbReference type="PANTHER" id="PTHR12630">
    <property type="entry name" value="N-LINKED OLIGOSACCHARIDE PROCESSING"/>
    <property type="match status" value="1"/>
</dbReference>
<dbReference type="InterPro" id="IPR036607">
    <property type="entry name" value="PRKCSH"/>
</dbReference>
<proteinExistence type="predicted"/>
<dbReference type="PROSITE" id="PS51914">
    <property type="entry name" value="MRH"/>
    <property type="match status" value="1"/>
</dbReference>
<feature type="coiled-coil region" evidence="5">
    <location>
        <begin position="173"/>
        <end position="207"/>
    </location>
</feature>
<evidence type="ECO:0000256" key="4">
    <source>
        <dbReference type="ARBA" id="ARBA00023157"/>
    </source>
</evidence>
<evidence type="ECO:0000256" key="7">
    <source>
        <dbReference type="SAM" id="SignalP"/>
    </source>
</evidence>
<gene>
    <name evidence="9" type="ORF">BB560_003004</name>
</gene>
<name>A0A2T9ZD73_9FUNG</name>
<keyword evidence="3" id="KW-0256">Endoplasmic reticulum</keyword>
<dbReference type="InterPro" id="IPR044865">
    <property type="entry name" value="MRH_dom"/>
</dbReference>
<evidence type="ECO:0000313" key="10">
    <source>
        <dbReference type="Proteomes" id="UP000245609"/>
    </source>
</evidence>
<dbReference type="GO" id="GO:0006491">
    <property type="term" value="P:N-glycan processing"/>
    <property type="evidence" value="ECO:0007669"/>
    <property type="project" value="TreeGrafter"/>
</dbReference>
<feature type="chain" id="PRO_5015575840" description="Glucosidase 2 subunit beta" evidence="7">
    <location>
        <begin position="20"/>
        <end position="653"/>
    </location>
</feature>
<accession>A0A2T9ZD73</accession>
<feature type="domain" description="MRH" evidence="8">
    <location>
        <begin position="469"/>
        <end position="575"/>
    </location>
</feature>
<keyword evidence="10" id="KW-1185">Reference proteome</keyword>